<reference evidence="2 3" key="2">
    <citation type="journal article" date="2017" name="Front. Plant Sci.">
        <title>Gene Classification and Mining of Molecular Markers Useful in Red Clover (Trifolium pratense) Breeding.</title>
        <authorList>
            <person name="Istvanek J."/>
            <person name="Dluhosova J."/>
            <person name="Dluhos P."/>
            <person name="Patkova L."/>
            <person name="Nedelnik J."/>
            <person name="Repkova J."/>
        </authorList>
    </citation>
    <scope>NUCLEOTIDE SEQUENCE [LARGE SCALE GENOMIC DNA]</scope>
    <source>
        <strain evidence="3">cv. Tatra</strain>
        <tissue evidence="2">Young leaves</tissue>
    </source>
</reference>
<evidence type="ECO:0000313" key="3">
    <source>
        <dbReference type="Proteomes" id="UP000236291"/>
    </source>
</evidence>
<feature type="non-terminal residue" evidence="2">
    <location>
        <position position="1"/>
    </location>
</feature>
<accession>A0A2K3KM99</accession>
<evidence type="ECO:0000313" key="2">
    <source>
        <dbReference type="EMBL" id="PNX67363.1"/>
    </source>
</evidence>
<feature type="region of interest" description="Disordered" evidence="1">
    <location>
        <begin position="71"/>
        <end position="93"/>
    </location>
</feature>
<reference evidence="2 3" key="1">
    <citation type="journal article" date="2014" name="Am. J. Bot.">
        <title>Genome assembly and annotation for red clover (Trifolium pratense; Fabaceae).</title>
        <authorList>
            <person name="Istvanek J."/>
            <person name="Jaros M."/>
            <person name="Krenek A."/>
            <person name="Repkova J."/>
        </authorList>
    </citation>
    <scope>NUCLEOTIDE SEQUENCE [LARGE SCALE GENOMIC DNA]</scope>
    <source>
        <strain evidence="3">cv. Tatra</strain>
        <tissue evidence="2">Young leaves</tissue>
    </source>
</reference>
<dbReference type="Proteomes" id="UP000236291">
    <property type="component" value="Unassembled WGS sequence"/>
</dbReference>
<dbReference type="AlphaFoldDB" id="A0A2K3KM99"/>
<gene>
    <name evidence="2" type="ORF">L195_g055589</name>
</gene>
<feature type="compositionally biased region" description="Polar residues" evidence="1">
    <location>
        <begin position="71"/>
        <end position="85"/>
    </location>
</feature>
<sequence length="93" mass="10200">LARLSNGLILSRIVTAVNRNDGHLLHIKAPKPFSGSHLMAINAIKGIGPALGAIYMYTTLLRSNRGFNHLQRFQSPSTPVQSHSPGQHDHNRL</sequence>
<organism evidence="2 3">
    <name type="scientific">Trifolium pratense</name>
    <name type="common">Red clover</name>
    <dbReference type="NCBI Taxonomy" id="57577"/>
    <lineage>
        <taxon>Eukaryota</taxon>
        <taxon>Viridiplantae</taxon>
        <taxon>Streptophyta</taxon>
        <taxon>Embryophyta</taxon>
        <taxon>Tracheophyta</taxon>
        <taxon>Spermatophyta</taxon>
        <taxon>Magnoliopsida</taxon>
        <taxon>eudicotyledons</taxon>
        <taxon>Gunneridae</taxon>
        <taxon>Pentapetalae</taxon>
        <taxon>rosids</taxon>
        <taxon>fabids</taxon>
        <taxon>Fabales</taxon>
        <taxon>Fabaceae</taxon>
        <taxon>Papilionoideae</taxon>
        <taxon>50 kb inversion clade</taxon>
        <taxon>NPAAA clade</taxon>
        <taxon>Hologalegina</taxon>
        <taxon>IRL clade</taxon>
        <taxon>Trifolieae</taxon>
        <taxon>Trifolium</taxon>
    </lineage>
</organism>
<evidence type="ECO:0000256" key="1">
    <source>
        <dbReference type="SAM" id="MobiDB-lite"/>
    </source>
</evidence>
<name>A0A2K3KM99_TRIPR</name>
<protein>
    <submittedName>
        <fullName evidence="2">Uncharacterized protein</fullName>
    </submittedName>
</protein>
<dbReference type="EMBL" id="ASHM01101819">
    <property type="protein sequence ID" value="PNX67363.1"/>
    <property type="molecule type" value="Genomic_DNA"/>
</dbReference>
<comment type="caution">
    <text evidence="2">The sequence shown here is derived from an EMBL/GenBank/DDBJ whole genome shotgun (WGS) entry which is preliminary data.</text>
</comment>
<proteinExistence type="predicted"/>